<dbReference type="KEGG" id="cdev:CIGN_1586"/>
<dbReference type="Gene3D" id="1.10.760.10">
    <property type="entry name" value="Cytochrome c-like domain"/>
    <property type="match status" value="1"/>
</dbReference>
<dbReference type="STRING" id="1660064.CIGN_1586"/>
<dbReference type="GO" id="GO:0009055">
    <property type="term" value="F:electron transfer activity"/>
    <property type="evidence" value="ECO:0007669"/>
    <property type="project" value="InterPro"/>
</dbReference>
<keyword evidence="2" id="KW-1185">Reference proteome</keyword>
<dbReference type="OrthoDB" id="196859at2"/>
<organism evidence="1 2">
    <name type="scientific">Campylobacter devanensis</name>
    <dbReference type="NCBI Taxonomy" id="3161138"/>
    <lineage>
        <taxon>Bacteria</taxon>
        <taxon>Pseudomonadati</taxon>
        <taxon>Campylobacterota</taxon>
        <taxon>Epsilonproteobacteria</taxon>
        <taxon>Campylobacterales</taxon>
        <taxon>Campylobacteraceae</taxon>
        <taxon>Campylobacter</taxon>
    </lineage>
</organism>
<reference evidence="1 2" key="1">
    <citation type="journal article" date="2017" name="Genome Biol. Evol.">
        <title>Comparative Genomic Analysis Identifies a Campylobacter Clade Deficient in Selenium Metabolism.</title>
        <authorList>
            <person name="Miller W.G."/>
            <person name="Yee E."/>
            <person name="Lopes B.S."/>
            <person name="Chapman M.H."/>
            <person name="Huynh S."/>
            <person name="Bono J.L."/>
            <person name="Parker C.T."/>
            <person name="Strachan N.J.C."/>
            <person name="Forbes K.J."/>
        </authorList>
    </citation>
    <scope>NUCLEOTIDE SEQUENCE [LARGE SCALE GENOMIC DNA]</scope>
    <source>
        <strain evidence="1 2">NCTC 13003</strain>
    </source>
</reference>
<dbReference type="AlphaFoldDB" id="A0A1X9SU74"/>
<accession>A0A1X9SU74</accession>
<evidence type="ECO:0000313" key="1">
    <source>
        <dbReference type="EMBL" id="ARQ99821.1"/>
    </source>
</evidence>
<gene>
    <name evidence="1" type="ORF">CIGN_1586</name>
</gene>
<dbReference type="Proteomes" id="UP000194309">
    <property type="component" value="Chromosome"/>
</dbReference>
<evidence type="ECO:0000313" key="2">
    <source>
        <dbReference type="Proteomes" id="UP000194309"/>
    </source>
</evidence>
<dbReference type="EMBL" id="CP018788">
    <property type="protein sequence ID" value="ARQ99821.1"/>
    <property type="molecule type" value="Genomic_DNA"/>
</dbReference>
<protein>
    <submittedName>
        <fullName evidence="1">Molybdopterin-containing oxidoreductase II, DMSO/TMAO/BSO reductase family, monoheme c-type cytochrome</fullName>
    </submittedName>
</protein>
<name>A0A1X9SU74_9BACT</name>
<dbReference type="GO" id="GO:0020037">
    <property type="term" value="F:heme binding"/>
    <property type="evidence" value="ECO:0007669"/>
    <property type="project" value="InterPro"/>
</dbReference>
<dbReference type="InterPro" id="IPR036909">
    <property type="entry name" value="Cyt_c-like_dom_sf"/>
</dbReference>
<sequence>MKKLILASLLVSSTLSASMLYPTDVKPVYLAPDSKDIAGKLLPTNGIDVIEESGDKIKFSLKGFVNPAASNVIYYSNGERIIALSFAKTKTPKYEIIKKGETGKWDEVKVIAYTTKDNLEKDLKPMLDRAKQTYQESCSICHHLHKESQYNPNQWPSLFKSMLSRTPIDKKDEWLIIQYLQKASKGDVK</sequence>
<accession>A0A381DC66</accession>
<proteinExistence type="predicted"/>
<dbReference type="SUPFAM" id="SSF46626">
    <property type="entry name" value="Cytochrome c"/>
    <property type="match status" value="1"/>
</dbReference>